<keyword evidence="6" id="KW-0325">Glycoprotein</keyword>
<proteinExistence type="inferred from homology"/>
<evidence type="ECO:0000256" key="7">
    <source>
        <dbReference type="ARBA" id="ARBA00023295"/>
    </source>
</evidence>
<dbReference type="PANTHER" id="PTHR12145:SF36">
    <property type="entry name" value="MANNAN ENDO-1,6-ALPHA-MANNOSIDASE DCW1"/>
    <property type="match status" value="1"/>
</dbReference>
<dbReference type="InterPro" id="IPR014480">
    <property type="entry name" value="Mannan-1_6-alpha_mannosidase"/>
</dbReference>
<evidence type="ECO:0000313" key="9">
    <source>
        <dbReference type="EMBL" id="RPB22618.1"/>
    </source>
</evidence>
<keyword evidence="10" id="KW-1185">Reference proteome</keyword>
<dbReference type="InterPro" id="IPR008928">
    <property type="entry name" value="6-hairpin_glycosidase_sf"/>
</dbReference>
<dbReference type="OrthoDB" id="5404840at2759"/>
<keyword evidence="7" id="KW-0326">Glycosidase</keyword>
<dbReference type="GO" id="GO:0008496">
    <property type="term" value="F:mannan endo-1,6-alpha-mannosidase activity"/>
    <property type="evidence" value="ECO:0007669"/>
    <property type="project" value="UniProtKB-EC"/>
</dbReference>
<dbReference type="EMBL" id="ML121550">
    <property type="protein sequence ID" value="RPB22618.1"/>
    <property type="molecule type" value="Genomic_DNA"/>
</dbReference>
<dbReference type="Pfam" id="PF03663">
    <property type="entry name" value="Glyco_hydro_76"/>
    <property type="match status" value="1"/>
</dbReference>
<dbReference type="InParanoid" id="A0A3N4LLI9"/>
<protein>
    <recommendedName>
        <fullName evidence="3">mannan endo-1,6-alpha-mannosidase</fullName>
        <ecNumber evidence="3">3.2.1.101</ecNumber>
    </recommendedName>
</protein>
<dbReference type="GO" id="GO:0009272">
    <property type="term" value="P:fungal-type cell wall biogenesis"/>
    <property type="evidence" value="ECO:0007669"/>
    <property type="project" value="TreeGrafter"/>
</dbReference>
<dbReference type="STRING" id="1051890.A0A3N4LLI9"/>
<evidence type="ECO:0000256" key="1">
    <source>
        <dbReference type="ARBA" id="ARBA00001452"/>
    </source>
</evidence>
<evidence type="ECO:0000256" key="3">
    <source>
        <dbReference type="ARBA" id="ARBA00012350"/>
    </source>
</evidence>
<evidence type="ECO:0000256" key="4">
    <source>
        <dbReference type="ARBA" id="ARBA00022729"/>
    </source>
</evidence>
<dbReference type="InterPro" id="IPR005198">
    <property type="entry name" value="Glyco_hydro_76"/>
</dbReference>
<evidence type="ECO:0000313" key="10">
    <source>
        <dbReference type="Proteomes" id="UP000267821"/>
    </source>
</evidence>
<dbReference type="EC" id="3.2.1.101" evidence="3"/>
<gene>
    <name evidence="9" type="ORF">L211DRAFT_869124</name>
</gene>
<comment type="similarity">
    <text evidence="2">Belongs to the glycosyl hydrolase 76 family.</text>
</comment>
<keyword evidence="4" id="KW-0732">Signal</keyword>
<comment type="catalytic activity">
    <reaction evidence="1">
        <text>Random hydrolysis of (1-&gt;6)-alpha-D-mannosidic linkages in unbranched (1-&gt;6)-mannans.</text>
        <dbReference type="EC" id="3.2.1.101"/>
    </reaction>
</comment>
<name>A0A3N4LLI9_9PEZI</name>
<organism evidence="9 10">
    <name type="scientific">Terfezia boudieri ATCC MYA-4762</name>
    <dbReference type="NCBI Taxonomy" id="1051890"/>
    <lineage>
        <taxon>Eukaryota</taxon>
        <taxon>Fungi</taxon>
        <taxon>Dikarya</taxon>
        <taxon>Ascomycota</taxon>
        <taxon>Pezizomycotina</taxon>
        <taxon>Pezizomycetes</taxon>
        <taxon>Pezizales</taxon>
        <taxon>Pezizaceae</taxon>
        <taxon>Terfezia</taxon>
    </lineage>
</organism>
<evidence type="ECO:0000256" key="5">
    <source>
        <dbReference type="ARBA" id="ARBA00022801"/>
    </source>
</evidence>
<dbReference type="SUPFAM" id="SSF48208">
    <property type="entry name" value="Six-hairpin glycosidases"/>
    <property type="match status" value="1"/>
</dbReference>
<reference evidence="9 10" key="1">
    <citation type="journal article" date="2018" name="Nat. Ecol. Evol.">
        <title>Pezizomycetes genomes reveal the molecular basis of ectomycorrhizal truffle lifestyle.</title>
        <authorList>
            <person name="Murat C."/>
            <person name="Payen T."/>
            <person name="Noel B."/>
            <person name="Kuo A."/>
            <person name="Morin E."/>
            <person name="Chen J."/>
            <person name="Kohler A."/>
            <person name="Krizsan K."/>
            <person name="Balestrini R."/>
            <person name="Da Silva C."/>
            <person name="Montanini B."/>
            <person name="Hainaut M."/>
            <person name="Levati E."/>
            <person name="Barry K.W."/>
            <person name="Belfiori B."/>
            <person name="Cichocki N."/>
            <person name="Clum A."/>
            <person name="Dockter R.B."/>
            <person name="Fauchery L."/>
            <person name="Guy J."/>
            <person name="Iotti M."/>
            <person name="Le Tacon F."/>
            <person name="Lindquist E.A."/>
            <person name="Lipzen A."/>
            <person name="Malagnac F."/>
            <person name="Mello A."/>
            <person name="Molinier V."/>
            <person name="Miyauchi S."/>
            <person name="Poulain J."/>
            <person name="Riccioni C."/>
            <person name="Rubini A."/>
            <person name="Sitrit Y."/>
            <person name="Splivallo R."/>
            <person name="Traeger S."/>
            <person name="Wang M."/>
            <person name="Zifcakova L."/>
            <person name="Wipf D."/>
            <person name="Zambonelli A."/>
            <person name="Paolocci F."/>
            <person name="Nowrousian M."/>
            <person name="Ottonello S."/>
            <person name="Baldrian P."/>
            <person name="Spatafora J.W."/>
            <person name="Henrissat B."/>
            <person name="Nagy L.G."/>
            <person name="Aury J.M."/>
            <person name="Wincker P."/>
            <person name="Grigoriev I.V."/>
            <person name="Bonfante P."/>
            <person name="Martin F.M."/>
        </authorList>
    </citation>
    <scope>NUCLEOTIDE SEQUENCE [LARGE SCALE GENOMIC DNA]</scope>
    <source>
        <strain evidence="9 10">ATCC MYA-4762</strain>
    </source>
</reference>
<sequence>MPTVKYLVLPIHRPDFHKPVPCPNLEPATSAVAVDSRHRHSANGGGVLQSQSSPQQRSSSDNIMEMYTGNKSGDDFPGRFPYPYYWWESGAVMGALIDYWAFTGDTGNNPAVTQALIHQAGDDRNYVQTHQRHAGTRQ</sequence>
<evidence type="ECO:0000256" key="2">
    <source>
        <dbReference type="ARBA" id="ARBA00009699"/>
    </source>
</evidence>
<evidence type="ECO:0000256" key="8">
    <source>
        <dbReference type="SAM" id="MobiDB-lite"/>
    </source>
</evidence>
<feature type="region of interest" description="Disordered" evidence="8">
    <location>
        <begin position="35"/>
        <end position="77"/>
    </location>
</feature>
<evidence type="ECO:0000256" key="6">
    <source>
        <dbReference type="ARBA" id="ARBA00023180"/>
    </source>
</evidence>
<dbReference type="AlphaFoldDB" id="A0A3N4LLI9"/>
<dbReference type="GO" id="GO:0016052">
    <property type="term" value="P:carbohydrate catabolic process"/>
    <property type="evidence" value="ECO:0007669"/>
    <property type="project" value="InterPro"/>
</dbReference>
<dbReference type="PANTHER" id="PTHR12145">
    <property type="entry name" value="MANNAN ENDO-1,6-ALPHA-MANNOSIDASE DCW1"/>
    <property type="match status" value="1"/>
</dbReference>
<accession>A0A3N4LLI9</accession>
<feature type="compositionally biased region" description="Low complexity" evidence="8">
    <location>
        <begin position="49"/>
        <end position="60"/>
    </location>
</feature>
<keyword evidence="5" id="KW-0378">Hydrolase</keyword>
<dbReference type="Proteomes" id="UP000267821">
    <property type="component" value="Unassembled WGS sequence"/>
</dbReference>